<comment type="caution">
    <text evidence="4">The sequence shown here is derived from an EMBL/GenBank/DDBJ whole genome shotgun (WGS) entry which is preliminary data.</text>
</comment>
<sequence>MVKDINVAEALSLSDVLVVDVRSEGEYSEATIPGAVNVPLLDNVERALVGTVYKEKGPAEARKLGLELVSPRLPRWVETVERLARGRRLVLFCWRGGLRSQFAAAILDVMGFAVYRILGGYKAYRRFVNSYLGVEELPVKAVVIHGLTGVGKTTLLRRLAEQGLPVLDLEGLARHRGSVYGKIGLPPSPSQKMFEGLIVRALMAAEEKGVFVVECESRRLGNLLVPAVVLRAMEKGYRVLLYDSLENRVRRIRQEYTSGPQQNIPALQEATSALAKYLGARRVAELNQLLAGGEFDQVFSYLLTKYYDPLYGYPGEPSPDYDLCVNTADMDEAVNRVREWITGLPEYGRVEGGEPDGYRKHTTGSPPGPGVVPGAG</sequence>
<dbReference type="PANTHER" id="PTHR30401">
    <property type="entry name" value="TRNA 2-SELENOURIDINE SYNTHASE"/>
    <property type="match status" value="1"/>
</dbReference>
<dbReference type="Proteomes" id="UP000271256">
    <property type="component" value="Unassembled WGS sequence"/>
</dbReference>
<evidence type="ECO:0000313" key="5">
    <source>
        <dbReference type="Proteomes" id="UP000271256"/>
    </source>
</evidence>
<name>A0A494WZR6_9FIRM</name>
<dbReference type="SUPFAM" id="SSF52821">
    <property type="entry name" value="Rhodanese/Cell cycle control phosphatase"/>
    <property type="match status" value="1"/>
</dbReference>
<dbReference type="InterPro" id="IPR036873">
    <property type="entry name" value="Rhodanese-like_dom_sf"/>
</dbReference>
<accession>A0A494WZR6</accession>
<protein>
    <submittedName>
        <fullName evidence="4">tRNA 2-selenouridine(34) synthase MnmH</fullName>
    </submittedName>
</protein>
<gene>
    <name evidence="4" type="primary">mnmH</name>
    <name evidence="4" type="ORF">D7024_05465</name>
</gene>
<dbReference type="SMART" id="SM00450">
    <property type="entry name" value="RHOD"/>
    <property type="match status" value="1"/>
</dbReference>
<keyword evidence="5" id="KW-1185">Reference proteome</keyword>
<dbReference type="AlphaFoldDB" id="A0A494WZR6"/>
<feature type="domain" description="Rhodanese" evidence="3">
    <location>
        <begin position="12"/>
        <end position="129"/>
    </location>
</feature>
<evidence type="ECO:0000256" key="2">
    <source>
        <dbReference type="SAM" id="MobiDB-lite"/>
    </source>
</evidence>
<dbReference type="InterPro" id="IPR001763">
    <property type="entry name" value="Rhodanese-like_dom"/>
</dbReference>
<dbReference type="OrthoDB" id="9808735at2"/>
<dbReference type="NCBIfam" id="NF008752">
    <property type="entry name" value="PRK11784.1-4"/>
    <property type="match status" value="1"/>
</dbReference>
<evidence type="ECO:0000259" key="3">
    <source>
        <dbReference type="PROSITE" id="PS50206"/>
    </source>
</evidence>
<dbReference type="InterPro" id="IPR017582">
    <property type="entry name" value="SelU"/>
</dbReference>
<dbReference type="Pfam" id="PF00581">
    <property type="entry name" value="Rhodanese"/>
    <property type="match status" value="1"/>
</dbReference>
<dbReference type="SUPFAM" id="SSF52540">
    <property type="entry name" value="P-loop containing nucleoside triphosphate hydrolases"/>
    <property type="match status" value="1"/>
</dbReference>
<dbReference type="GO" id="GO:0002098">
    <property type="term" value="P:tRNA wobble uridine modification"/>
    <property type="evidence" value="ECO:0007669"/>
    <property type="project" value="InterPro"/>
</dbReference>
<reference evidence="4 5" key="1">
    <citation type="submission" date="2018-10" db="EMBL/GenBank/DDBJ databases">
        <authorList>
            <person name="Grouzdev D.S."/>
            <person name="Krutkina M.S."/>
            <person name="Tourova T.P."/>
            <person name="Nazina T.N."/>
        </authorList>
    </citation>
    <scope>NUCLEOTIDE SEQUENCE [LARGE SCALE GENOMIC DNA]</scope>
    <source>
        <strain evidence="4 5">435</strain>
    </source>
</reference>
<dbReference type="PROSITE" id="PS50206">
    <property type="entry name" value="RHODANESE_3"/>
    <property type="match status" value="1"/>
</dbReference>
<evidence type="ECO:0000313" key="4">
    <source>
        <dbReference type="EMBL" id="RKO66447.1"/>
    </source>
</evidence>
<dbReference type="PANTHER" id="PTHR30401:SF0">
    <property type="entry name" value="TRNA 2-SELENOURIDINE SYNTHASE"/>
    <property type="match status" value="1"/>
</dbReference>
<organism evidence="4 5">
    <name type="scientific">Desulfofundulus salinus</name>
    <dbReference type="NCBI Taxonomy" id="2419843"/>
    <lineage>
        <taxon>Bacteria</taxon>
        <taxon>Bacillati</taxon>
        <taxon>Bacillota</taxon>
        <taxon>Clostridia</taxon>
        <taxon>Eubacteriales</taxon>
        <taxon>Peptococcaceae</taxon>
        <taxon>Desulfofundulus</taxon>
    </lineage>
</organism>
<proteinExistence type="predicted"/>
<dbReference type="NCBIfam" id="TIGR03167">
    <property type="entry name" value="tRNA_sel_U_synt"/>
    <property type="match status" value="1"/>
</dbReference>
<evidence type="ECO:0000256" key="1">
    <source>
        <dbReference type="ARBA" id="ARBA00023266"/>
    </source>
</evidence>
<dbReference type="Gene3D" id="3.40.250.10">
    <property type="entry name" value="Rhodanese-like domain"/>
    <property type="match status" value="1"/>
</dbReference>
<dbReference type="Gene3D" id="3.40.50.300">
    <property type="entry name" value="P-loop containing nucleotide triphosphate hydrolases"/>
    <property type="match status" value="1"/>
</dbReference>
<dbReference type="InterPro" id="IPR058840">
    <property type="entry name" value="AAA_SelU"/>
</dbReference>
<dbReference type="EMBL" id="RBWE01000001">
    <property type="protein sequence ID" value="RKO66447.1"/>
    <property type="molecule type" value="Genomic_DNA"/>
</dbReference>
<keyword evidence="1" id="KW-0711">Selenium</keyword>
<dbReference type="Pfam" id="PF26341">
    <property type="entry name" value="AAA_SelU"/>
    <property type="match status" value="1"/>
</dbReference>
<dbReference type="RefSeq" id="WP_121450882.1">
    <property type="nucleotide sequence ID" value="NZ_RBWE01000001.1"/>
</dbReference>
<feature type="region of interest" description="Disordered" evidence="2">
    <location>
        <begin position="351"/>
        <end position="376"/>
    </location>
</feature>
<dbReference type="GO" id="GO:0043828">
    <property type="term" value="F:tRNA 2-selenouridine synthase activity"/>
    <property type="evidence" value="ECO:0007669"/>
    <property type="project" value="InterPro"/>
</dbReference>
<dbReference type="InterPro" id="IPR027417">
    <property type="entry name" value="P-loop_NTPase"/>
</dbReference>
<dbReference type="NCBIfam" id="NF008750">
    <property type="entry name" value="PRK11784.1-2"/>
    <property type="match status" value="1"/>
</dbReference>